<dbReference type="EMBL" id="DYDO01000010">
    <property type="protein sequence ID" value="DBA17149.1"/>
    <property type="molecule type" value="Genomic_DNA"/>
</dbReference>
<keyword evidence="2" id="KW-0378">Hydrolase</keyword>
<evidence type="ECO:0000256" key="1">
    <source>
        <dbReference type="ARBA" id="ARBA00006768"/>
    </source>
</evidence>
<evidence type="ECO:0000256" key="7">
    <source>
        <dbReference type="ARBA" id="ARBA00071505"/>
    </source>
</evidence>
<evidence type="ECO:0000313" key="10">
    <source>
        <dbReference type="EMBL" id="DBA17149.1"/>
    </source>
</evidence>
<evidence type="ECO:0000256" key="8">
    <source>
        <dbReference type="ARBA" id="ARBA00079982"/>
    </source>
</evidence>
<protein>
    <recommendedName>
        <fullName evidence="7">Protein-glucosylgalactosylhydroxylysine glucosidase</fullName>
        <ecNumber evidence="6">3.2.1.107</ecNumber>
    </recommendedName>
    <alternativeName>
        <fullName evidence="8">Acid trehalase-like protein 1</fullName>
    </alternativeName>
</protein>
<keyword evidence="3" id="KW-0326">Glycosidase</keyword>
<dbReference type="InterPro" id="IPR005195">
    <property type="entry name" value="Glyco_hydro_65_M"/>
</dbReference>
<dbReference type="GO" id="GO:0047402">
    <property type="term" value="F:protein-glucosylgalactosylhydroxylysine glucosidase activity"/>
    <property type="evidence" value="ECO:0007669"/>
    <property type="project" value="UniProtKB-EC"/>
</dbReference>
<reference evidence="10" key="1">
    <citation type="thesis" date="2020" institute="ProQuest LLC" country="789 East Eisenhower Parkway, Ann Arbor, MI, USA">
        <title>Comparative Genomics and Chromosome Evolution.</title>
        <authorList>
            <person name="Mudd A.B."/>
        </authorList>
    </citation>
    <scope>NUCLEOTIDE SEQUENCE</scope>
    <source>
        <strain evidence="10">1538</strain>
        <tissue evidence="10">Blood</tissue>
    </source>
</reference>
<proteinExistence type="inferred from homology"/>
<dbReference type="Gene3D" id="1.50.10.10">
    <property type="match status" value="1"/>
</dbReference>
<comment type="catalytic activity">
    <reaction evidence="4">
        <text>(5R)-5-O-[alpha-D-glucosyl-(1-&gt;2)-beta-D-galactosyl]-5-hydroxy-L-lysyl-[collagen] + H2O = (5R)-5-O-(beta-D-galactosyl)-5-hydroxy-L-lysyl-[collagen] + D-glucose</text>
        <dbReference type="Rhea" id="RHEA:11068"/>
        <dbReference type="Rhea" id="RHEA-COMP:12753"/>
        <dbReference type="Rhea" id="RHEA-COMP:12754"/>
        <dbReference type="ChEBI" id="CHEBI:4167"/>
        <dbReference type="ChEBI" id="CHEBI:15377"/>
        <dbReference type="ChEBI" id="CHEBI:133443"/>
        <dbReference type="ChEBI" id="CHEBI:133452"/>
        <dbReference type="EC" id="3.2.1.107"/>
    </reaction>
</comment>
<organism evidence="10 11">
    <name type="scientific">Pyxicephalus adspersus</name>
    <name type="common">African bullfrog</name>
    <dbReference type="NCBI Taxonomy" id="30357"/>
    <lineage>
        <taxon>Eukaryota</taxon>
        <taxon>Metazoa</taxon>
        <taxon>Chordata</taxon>
        <taxon>Craniata</taxon>
        <taxon>Vertebrata</taxon>
        <taxon>Euteleostomi</taxon>
        <taxon>Amphibia</taxon>
        <taxon>Batrachia</taxon>
        <taxon>Anura</taxon>
        <taxon>Neobatrachia</taxon>
        <taxon>Ranoidea</taxon>
        <taxon>Pyxicephalidae</taxon>
        <taxon>Pyxicephalinae</taxon>
        <taxon>Pyxicephalus</taxon>
    </lineage>
</organism>
<evidence type="ECO:0000256" key="6">
    <source>
        <dbReference type="ARBA" id="ARBA00066430"/>
    </source>
</evidence>
<accession>A0AAV2ZRG9</accession>
<dbReference type="PANTHER" id="PTHR11051">
    <property type="entry name" value="GLYCOSYL HYDROLASE-RELATED"/>
    <property type="match status" value="1"/>
</dbReference>
<evidence type="ECO:0000313" key="11">
    <source>
        <dbReference type="Proteomes" id="UP001181693"/>
    </source>
</evidence>
<dbReference type="InterPro" id="IPR008928">
    <property type="entry name" value="6-hairpin_glycosidase_sf"/>
</dbReference>
<dbReference type="Pfam" id="PF03632">
    <property type="entry name" value="Glyco_hydro_65m"/>
    <property type="match status" value="1"/>
</dbReference>
<evidence type="ECO:0000256" key="5">
    <source>
        <dbReference type="ARBA" id="ARBA00053339"/>
    </source>
</evidence>
<name>A0AAV2ZRG9_PYXAD</name>
<dbReference type="GO" id="GO:0005829">
    <property type="term" value="C:cytosol"/>
    <property type="evidence" value="ECO:0007669"/>
    <property type="project" value="TreeGrafter"/>
</dbReference>
<sequence>MEECPWRFSAKSLPSDSRYVATVANGYLATRIYGDVLHVNGIYNGSVGDCHRANIPSPVNIQLAISKEDIIDETFSLNIKTGTFSHNVQCSSFTATQQIFAHRSCRHLLVNIISLKITGGSVPVKVNLQTCFKAASEDLDLKRGPDYYSAQYIYGSTMVSEVKSCPLKSVHMIYTPVPECLVMLSEQEKSWVFLTAVAETELEVKKRYSEGLTLVDEKQLYSSHEDAWTQLWEGCWIEMEASLALRQAVYGCLYYLLSSLPLLGCKEEFNGISPGGLSNGQRNEDYWGHVFWDQDTWVYPNILLFYPEIALHILKYRIRTLEGAMQNADQQGYKGAKFAWESAVSGYEVCPEKIYGEQEIHINGDVMMAFKQYYELTKDLDFFVSSGGWDVVSSIADYWCSRVVWSKEEQNYHIKGVMPPDEYHTGVDNSAYTNAIAQISLNFAIDLASDLQYQVSKMWKDVASKIKLPFDTKNNYHPEYDQYTVGEKVKQADVVLLGYPLMFQMTPEQRRNDLLIYEFLTDPNGPAMTWSMFSVGFMEIKQIDAAERQLKKCFANITEPFKIWTECVDGSGAVNFLTGMGGFLQAILFGYTGFRINKQSLDLDPVLSDEITKLQITGVYYLGKKLNFTFTKSVTTVELTSVLGNSNDSLVISFGKLTPDLPLYTGKPVSFPTKVAHIHPKSTCI</sequence>
<dbReference type="GO" id="GO:0005975">
    <property type="term" value="P:carbohydrate metabolic process"/>
    <property type="evidence" value="ECO:0007669"/>
    <property type="project" value="InterPro"/>
</dbReference>
<evidence type="ECO:0000259" key="9">
    <source>
        <dbReference type="Pfam" id="PF03632"/>
    </source>
</evidence>
<comment type="caution">
    <text evidence="10">The sequence shown here is derived from an EMBL/GenBank/DDBJ whole genome shotgun (WGS) entry which is preliminary data.</text>
</comment>
<dbReference type="EC" id="3.2.1.107" evidence="6"/>
<dbReference type="AlphaFoldDB" id="A0AAV2ZRG9"/>
<dbReference type="SUPFAM" id="SSF48208">
    <property type="entry name" value="Six-hairpin glycosidases"/>
    <property type="match status" value="1"/>
</dbReference>
<feature type="domain" description="Glycoside hydrolase family 65 central catalytic" evidence="9">
    <location>
        <begin position="280"/>
        <end position="485"/>
    </location>
</feature>
<keyword evidence="11" id="KW-1185">Reference proteome</keyword>
<dbReference type="InterPro" id="IPR012341">
    <property type="entry name" value="6hp_glycosidase-like_sf"/>
</dbReference>
<dbReference type="FunFam" id="1.50.10.10:FF:000023">
    <property type="entry name" value="Protein-glucosylgalactosylhydroxylysine glucosidase"/>
    <property type="match status" value="1"/>
</dbReference>
<comment type="similarity">
    <text evidence="1">Belongs to the glycosyl hydrolase 65 family.</text>
</comment>
<evidence type="ECO:0000256" key="4">
    <source>
        <dbReference type="ARBA" id="ARBA00051415"/>
    </source>
</evidence>
<dbReference type="Gene3D" id="2.60.420.10">
    <property type="entry name" value="Maltose phosphorylase, domain 3"/>
    <property type="match status" value="1"/>
</dbReference>
<dbReference type="Proteomes" id="UP001181693">
    <property type="component" value="Unassembled WGS sequence"/>
</dbReference>
<evidence type="ECO:0000256" key="3">
    <source>
        <dbReference type="ARBA" id="ARBA00023295"/>
    </source>
</evidence>
<evidence type="ECO:0000256" key="2">
    <source>
        <dbReference type="ARBA" id="ARBA00022801"/>
    </source>
</evidence>
<comment type="function">
    <text evidence="5">Catalyzes the hydrolysis of glucose from the disaccharide unit linked to hydroxylysine residues of collagen and collagen-like proteins.</text>
</comment>
<gene>
    <name evidence="10" type="ORF">GDO54_002638</name>
</gene>
<dbReference type="PANTHER" id="PTHR11051:SF8">
    <property type="entry name" value="PROTEIN-GLUCOSYLGALACTOSYLHYDROXYLYSINE GLUCOSIDASE"/>
    <property type="match status" value="1"/>
</dbReference>